<dbReference type="EMBL" id="CCKQ01005028">
    <property type="protein sequence ID" value="CDW76177.1"/>
    <property type="molecule type" value="Genomic_DNA"/>
</dbReference>
<name>A0A078A2X0_STYLE</name>
<feature type="region of interest" description="Disordered" evidence="1">
    <location>
        <begin position="615"/>
        <end position="637"/>
    </location>
</feature>
<evidence type="ECO:0000256" key="1">
    <source>
        <dbReference type="SAM" id="MobiDB-lite"/>
    </source>
</evidence>
<feature type="compositionally biased region" description="Polar residues" evidence="1">
    <location>
        <begin position="620"/>
        <end position="637"/>
    </location>
</feature>
<dbReference type="AlphaFoldDB" id="A0A078A2X0"/>
<protein>
    <submittedName>
        <fullName evidence="2">Uncharacterized protein</fullName>
    </submittedName>
</protein>
<organism evidence="2 3">
    <name type="scientific">Stylonychia lemnae</name>
    <name type="common">Ciliate</name>
    <dbReference type="NCBI Taxonomy" id="5949"/>
    <lineage>
        <taxon>Eukaryota</taxon>
        <taxon>Sar</taxon>
        <taxon>Alveolata</taxon>
        <taxon>Ciliophora</taxon>
        <taxon>Intramacronucleata</taxon>
        <taxon>Spirotrichea</taxon>
        <taxon>Stichotrichia</taxon>
        <taxon>Sporadotrichida</taxon>
        <taxon>Oxytrichidae</taxon>
        <taxon>Stylonychinae</taxon>
        <taxon>Stylonychia</taxon>
    </lineage>
</organism>
<evidence type="ECO:0000313" key="2">
    <source>
        <dbReference type="EMBL" id="CDW76177.1"/>
    </source>
</evidence>
<reference evidence="2 3" key="1">
    <citation type="submission" date="2014-06" db="EMBL/GenBank/DDBJ databases">
        <authorList>
            <person name="Swart Estienne"/>
        </authorList>
    </citation>
    <scope>NUCLEOTIDE SEQUENCE [LARGE SCALE GENOMIC DNA]</scope>
    <source>
        <strain evidence="2 3">130c</strain>
    </source>
</reference>
<sequence>MDTASLSPLRRPKQKDLDVRSLRFSDKQYKRLSILRSKNLGQSSRRTGSMIINEDSDELSDADLDHDELQQCFRNKLNQIKGYFDQVSDIINDNAKAQKSLTQIIKEEYISSSKLALIFKDFNDLTEKTEETDKSLSPDKKEKQSTDLNYEIVQFQQTMKTIVKDMQIFREFVPKFEYDKKNFNIRINDRVRINEFTQGLQNLENKLNRKVDDKFEDLDRQFAEVKKITTEKVTAIEDLALNLEKNIQWRIMDCEQLLKSRVNEQYETVNDSSLSLGKVVDDVNTKLDNQGITWEEKLQLFKKMFYDFEQKIKQKLDVSVFNKTKTDSQQQKINFDQQFDMMTKSYQTFEQRNKDNQIKIAQLFQYQEERDTAIKNIPPNVELVLKELDDKIKGNYDKISIIENELTRRIEVEQHQEDLDHKLDIDQFHKWFPRDMLPSDYIQQFVKRESELMQKNILDMAKMWDSKLVKLRQDMNIHSIIKKIGEKAEQVEVKDAFETQMKRIEQIEENFVQIINEVESISITQTIATQKMDEIHQRQQEVLIGKRNVNCLSCAQDPSEKQMQGKDGKIYRNVSVEEKIAQVDLESLNQSYFAQIPPQILTRKLQKSKRRFTALPMQRLNKSNQMSRQESPDSQNKLNKQMFENSQSAYQGEIAKQMMNMQNGYSEAPTRVNTYRHARSISQALQEFQPIDQRYPSYIESNSNQNGTFIYESGQEINKIKQIIKNSVISSGVKHSKLFNFNGVGENKERKRMSNAQKQFEYTINMNNLTQSSHQGNLSNLANVIQRPESAVL</sequence>
<dbReference type="InParanoid" id="A0A078A2X0"/>
<gene>
    <name evidence="2" type="primary">Contig17972.g19102</name>
    <name evidence="2" type="ORF">STYLEM_5175</name>
</gene>
<evidence type="ECO:0000313" key="3">
    <source>
        <dbReference type="Proteomes" id="UP000039865"/>
    </source>
</evidence>
<accession>A0A078A2X0</accession>
<dbReference type="Proteomes" id="UP000039865">
    <property type="component" value="Unassembled WGS sequence"/>
</dbReference>
<keyword evidence="3" id="KW-1185">Reference proteome</keyword>
<dbReference type="OrthoDB" id="297041at2759"/>
<proteinExistence type="predicted"/>